<accession>A0AAX6EFE3</accession>
<reference evidence="1" key="1">
    <citation type="journal article" date="2023" name="GigaByte">
        <title>Genome assembly of the bearded iris, Iris pallida Lam.</title>
        <authorList>
            <person name="Bruccoleri R.E."/>
            <person name="Oakeley E.J."/>
            <person name="Faust A.M.E."/>
            <person name="Altorfer M."/>
            <person name="Dessus-Babus S."/>
            <person name="Burckhardt D."/>
            <person name="Oertli M."/>
            <person name="Naumann U."/>
            <person name="Petersen F."/>
            <person name="Wong J."/>
        </authorList>
    </citation>
    <scope>NUCLEOTIDE SEQUENCE</scope>
    <source>
        <strain evidence="1">GSM-AAB239-AS_SAM_17_03QT</strain>
    </source>
</reference>
<dbReference type="PANTHER" id="PTHR33325:SF11">
    <property type="entry name" value="COLD SHOCK DOMAIN-CONTAINING PROTEIN 4-LIKE"/>
    <property type="match status" value="1"/>
</dbReference>
<evidence type="ECO:0000313" key="2">
    <source>
        <dbReference type="Proteomes" id="UP001140949"/>
    </source>
</evidence>
<gene>
    <name evidence="1" type="ORF">M6B38_190130</name>
</gene>
<evidence type="ECO:0000313" key="1">
    <source>
        <dbReference type="EMBL" id="KAJ6802877.1"/>
    </source>
</evidence>
<dbReference type="Proteomes" id="UP001140949">
    <property type="component" value="Unassembled WGS sequence"/>
</dbReference>
<protein>
    <submittedName>
        <fullName evidence="1">Uncharacterized protein</fullName>
    </submittedName>
</protein>
<sequence length="168" mass="19988">MVVSIVNVSDIDKAKAIIYIRRHIDRTLKVEYLTVEDPKELWTALEDRYKHQKDVILPRTRYEWENLRLQDFKSVAEYNSALHNITSRLKLCSEEVSEYRMLEKTYTSFHEKDAILMQQYRERKFKKYSELHSTLMMAEQNRELLLATHNLRPAGSAPLPEAHFSSKK</sequence>
<dbReference type="PANTHER" id="PTHR33325">
    <property type="entry name" value="ZINC FINGER, CCHC-TYPE-RELATED"/>
    <property type="match status" value="1"/>
</dbReference>
<reference evidence="1" key="2">
    <citation type="submission" date="2023-04" db="EMBL/GenBank/DDBJ databases">
        <authorList>
            <person name="Bruccoleri R.E."/>
            <person name="Oakeley E.J."/>
            <person name="Faust A.-M."/>
            <person name="Dessus-Babus S."/>
            <person name="Altorfer M."/>
            <person name="Burckhardt D."/>
            <person name="Oertli M."/>
            <person name="Naumann U."/>
            <person name="Petersen F."/>
            <person name="Wong J."/>
        </authorList>
    </citation>
    <scope>NUCLEOTIDE SEQUENCE</scope>
    <source>
        <strain evidence="1">GSM-AAB239-AS_SAM_17_03QT</strain>
        <tissue evidence="1">Leaf</tissue>
    </source>
</reference>
<dbReference type="EMBL" id="JANAVB010036820">
    <property type="protein sequence ID" value="KAJ6802877.1"/>
    <property type="molecule type" value="Genomic_DNA"/>
</dbReference>
<dbReference type="AlphaFoldDB" id="A0AAX6EFE3"/>
<organism evidence="1 2">
    <name type="scientific">Iris pallida</name>
    <name type="common">Sweet iris</name>
    <dbReference type="NCBI Taxonomy" id="29817"/>
    <lineage>
        <taxon>Eukaryota</taxon>
        <taxon>Viridiplantae</taxon>
        <taxon>Streptophyta</taxon>
        <taxon>Embryophyta</taxon>
        <taxon>Tracheophyta</taxon>
        <taxon>Spermatophyta</taxon>
        <taxon>Magnoliopsida</taxon>
        <taxon>Liliopsida</taxon>
        <taxon>Asparagales</taxon>
        <taxon>Iridaceae</taxon>
        <taxon>Iridoideae</taxon>
        <taxon>Irideae</taxon>
        <taxon>Iris</taxon>
    </lineage>
</organism>
<name>A0AAX6EFE3_IRIPA</name>
<keyword evidence="2" id="KW-1185">Reference proteome</keyword>
<proteinExistence type="predicted"/>
<comment type="caution">
    <text evidence="1">The sequence shown here is derived from an EMBL/GenBank/DDBJ whole genome shotgun (WGS) entry which is preliminary data.</text>
</comment>